<dbReference type="SUPFAM" id="SSF51110">
    <property type="entry name" value="alpha-D-mannose-specific plant lectins"/>
    <property type="match status" value="2"/>
</dbReference>
<accession>A0A836BUD7</accession>
<sequence>MCMDRVTGQRGVVLPSTGCATSNAATGWPRANNAICPAYLPGPVYDVVNPYETDWDLRWPCNRLWSSKRTFVLVMGRDGNLAVYRSTDGVSPASDTPYYKYYIKSAGTNAAPSIILRSDGSWIATNARGVNSFTLGTFNPAVAPADPVANGPFRMVVDDATGVINVQYPSGLNIWSSGQLDWQDQDIFMTELRSNPEKPICPTAIDICASPGIRAPRWTVSRDRRAWGQDYMYKSNVGSPEHCGYLCASTTGCDVWNYRWADGTCELKVYSLTAGKGSSAAPGIDSGLYESADDWDTKRFRCGLYVGMGMCSYLWSRDRTKMLRMEEDGNLCVYATGSSGGRLWCSGTVGPYTSMTLSQDGRLVLNGPEGSTTNMIGTFVHNAQFPVFVGNIRLILTNDGDLNLLNPRGEVIWTSQTTNLGL</sequence>
<keyword evidence="2" id="KW-1185">Reference proteome</keyword>
<name>A0A836BUD7_9CHLO</name>
<dbReference type="AlphaFoldDB" id="A0A836BUD7"/>
<gene>
    <name evidence="1" type="ORF">HYH03_013638</name>
</gene>
<dbReference type="EMBL" id="JAEHOE010000092">
    <property type="protein sequence ID" value="KAG2487794.1"/>
    <property type="molecule type" value="Genomic_DNA"/>
</dbReference>
<dbReference type="Gene3D" id="2.90.10.10">
    <property type="entry name" value="Bulb-type lectin domain"/>
    <property type="match status" value="1"/>
</dbReference>
<dbReference type="InterPro" id="IPR036426">
    <property type="entry name" value="Bulb-type_lectin_dom_sf"/>
</dbReference>
<evidence type="ECO:0000313" key="2">
    <source>
        <dbReference type="Proteomes" id="UP000612055"/>
    </source>
</evidence>
<dbReference type="Proteomes" id="UP000612055">
    <property type="component" value="Unassembled WGS sequence"/>
</dbReference>
<evidence type="ECO:0000313" key="1">
    <source>
        <dbReference type="EMBL" id="KAG2487794.1"/>
    </source>
</evidence>
<proteinExistence type="predicted"/>
<dbReference type="Gene3D" id="3.50.4.10">
    <property type="entry name" value="Hepatocyte Growth Factor"/>
    <property type="match status" value="1"/>
</dbReference>
<organism evidence="1 2">
    <name type="scientific">Edaphochlamys debaryana</name>
    <dbReference type="NCBI Taxonomy" id="47281"/>
    <lineage>
        <taxon>Eukaryota</taxon>
        <taxon>Viridiplantae</taxon>
        <taxon>Chlorophyta</taxon>
        <taxon>core chlorophytes</taxon>
        <taxon>Chlorophyceae</taxon>
        <taxon>CS clade</taxon>
        <taxon>Chlamydomonadales</taxon>
        <taxon>Chlamydomonadales incertae sedis</taxon>
        <taxon>Edaphochlamys</taxon>
    </lineage>
</organism>
<dbReference type="Gene3D" id="2.90.10.30">
    <property type="match status" value="1"/>
</dbReference>
<comment type="caution">
    <text evidence="1">The sequence shown here is derived from an EMBL/GenBank/DDBJ whole genome shotgun (WGS) entry which is preliminary data.</text>
</comment>
<dbReference type="OrthoDB" id="1884773at2759"/>
<reference evidence="1" key="1">
    <citation type="journal article" date="2020" name="bioRxiv">
        <title>Comparative genomics of Chlamydomonas.</title>
        <authorList>
            <person name="Craig R.J."/>
            <person name="Hasan A.R."/>
            <person name="Ness R.W."/>
            <person name="Keightley P.D."/>
        </authorList>
    </citation>
    <scope>NUCLEOTIDE SEQUENCE</scope>
    <source>
        <strain evidence="1">CCAP 11/70</strain>
    </source>
</reference>
<evidence type="ECO:0008006" key="3">
    <source>
        <dbReference type="Google" id="ProtNLM"/>
    </source>
</evidence>
<protein>
    <recommendedName>
        <fullName evidence="3">Bulb-type lectin domain-containing protein</fullName>
    </recommendedName>
</protein>